<keyword evidence="2" id="KW-0503">Monooxygenase</keyword>
<feature type="transmembrane region" description="Helical" evidence="1">
    <location>
        <begin position="382"/>
        <end position="398"/>
    </location>
</feature>
<keyword evidence="1" id="KW-0472">Membrane</keyword>
<dbReference type="GO" id="GO:0004497">
    <property type="term" value="F:monooxygenase activity"/>
    <property type="evidence" value="ECO:0007669"/>
    <property type="project" value="UniProtKB-KW"/>
</dbReference>
<proteinExistence type="predicted"/>
<sequence length="435" mass="49696">MNRIKQIKVENLFFILATIFIFSFMFVFPINRVPDETNHARMTWETFHKPTDTSFKWMDEIPSNDKVKLAEYKQIFAQKIDMSKEPFQFGVSLKTISFIPQLIGMTIGSWISPTVGMIIYMGRIFNALAYILGVYFLIRYFKYGKTALMFISLLPIMVQQASSLSYDVMNYLEVMLAIGFITNLAYSKRFTNRNFIQVIGLAILLLATKPNNVLLLGLIPFVSLEFEGVLAFLNRPVQAIKAFISKYKAVFYLLFVVGVVVVLQFLMKNQGGLRHYGEVLRNTLFNPELNDNLNGILSLGMFGYLGNLTLQMPLWLIFIDIVVLTILFLSSKKDFFTKDFANASWILFLLEVLAAVTVMYMQWTPVVLGQGANISVGAQGRYFTPFIILLLPLVANTAKLDLSRQKRLKIATLTLIANFLVAMYLILFHYWGVFA</sequence>
<dbReference type="AlphaFoldDB" id="A0A074ITL6"/>
<organism evidence="2 3">
    <name type="scientific">Streptococcus salivarius</name>
    <dbReference type="NCBI Taxonomy" id="1304"/>
    <lineage>
        <taxon>Bacteria</taxon>
        <taxon>Bacillati</taxon>
        <taxon>Bacillota</taxon>
        <taxon>Bacilli</taxon>
        <taxon>Lactobacillales</taxon>
        <taxon>Streptococcaceae</taxon>
        <taxon>Streptococcus</taxon>
    </lineage>
</organism>
<feature type="transmembrane region" description="Helical" evidence="1">
    <location>
        <begin position="145"/>
        <end position="162"/>
    </location>
</feature>
<feature type="transmembrane region" description="Helical" evidence="1">
    <location>
        <begin position="12"/>
        <end position="30"/>
    </location>
</feature>
<evidence type="ECO:0000313" key="3">
    <source>
        <dbReference type="Proteomes" id="UP000027855"/>
    </source>
</evidence>
<gene>
    <name evidence="2" type="ORF">DL07_06005</name>
</gene>
<protein>
    <submittedName>
        <fullName evidence="2">Beta-carotene 15,15'-monooxygenase</fullName>
    </submittedName>
</protein>
<evidence type="ECO:0000313" key="2">
    <source>
        <dbReference type="EMBL" id="KEO43895.1"/>
    </source>
</evidence>
<comment type="caution">
    <text evidence="2">The sequence shown here is derived from an EMBL/GenBank/DDBJ whole genome shotgun (WGS) entry which is preliminary data.</text>
</comment>
<keyword evidence="1" id="KW-0812">Transmembrane</keyword>
<keyword evidence="1" id="KW-1133">Transmembrane helix</keyword>
<dbReference type="EMBL" id="JJMT01000025">
    <property type="protein sequence ID" value="KEO43895.1"/>
    <property type="molecule type" value="Genomic_DNA"/>
</dbReference>
<reference evidence="2 3" key="1">
    <citation type="submission" date="2014-04" db="EMBL/GenBank/DDBJ databases">
        <title>Variable characteristics of bacteriocin-producing Streptococcus salivarius strains isolated from Malaysian subjects.</title>
        <authorList>
            <person name="Philip K."/>
            <person name="Barbour A."/>
        </authorList>
    </citation>
    <scope>NUCLEOTIDE SEQUENCE [LARGE SCALE GENOMIC DNA]</scope>
    <source>
        <strain evidence="2 3">NU10</strain>
    </source>
</reference>
<feature type="transmembrane region" description="Helical" evidence="1">
    <location>
        <begin position="312"/>
        <end position="331"/>
    </location>
</feature>
<feature type="transmembrane region" description="Helical" evidence="1">
    <location>
        <begin position="168"/>
        <end position="186"/>
    </location>
</feature>
<accession>A0A074ITL6</accession>
<name>A0A074ITL6_STRSL</name>
<dbReference type="Proteomes" id="UP000027855">
    <property type="component" value="Unassembled WGS sequence"/>
</dbReference>
<feature type="transmembrane region" description="Helical" evidence="1">
    <location>
        <begin position="343"/>
        <end position="362"/>
    </location>
</feature>
<dbReference type="InterPro" id="IPR018674">
    <property type="entry name" value="DUF2142_membrane"/>
</dbReference>
<feature type="transmembrane region" description="Helical" evidence="1">
    <location>
        <begin position="249"/>
        <end position="267"/>
    </location>
</feature>
<dbReference type="Pfam" id="PF09913">
    <property type="entry name" value="DUF2142"/>
    <property type="match status" value="1"/>
</dbReference>
<evidence type="ECO:0000256" key="1">
    <source>
        <dbReference type="SAM" id="Phobius"/>
    </source>
</evidence>
<keyword evidence="2" id="KW-0560">Oxidoreductase</keyword>
<dbReference type="RefSeq" id="WP_037603076.1">
    <property type="nucleotide sequence ID" value="NZ_JJMS01000024.1"/>
</dbReference>
<feature type="transmembrane region" description="Helical" evidence="1">
    <location>
        <begin position="410"/>
        <end position="431"/>
    </location>
</feature>